<evidence type="ECO:0008006" key="3">
    <source>
        <dbReference type="Google" id="ProtNLM"/>
    </source>
</evidence>
<sequence>MRILIFMPSKNVYVAESDLPMFERASHLAGGMSAAVAAGLRLYLAQHEKNREGAGMETIELKVDDGGVVRTKRFSGRLLLRRKQNEGLRTRTFSVYATARGQYAVHTRDEPDWSRMSAEDDNSPLWENQETWEGEWWNTKHRELHVFRDITGMRGEMPDYLIDEIERAESQPMVEDLDI</sequence>
<keyword evidence="2" id="KW-1185">Reference proteome</keyword>
<dbReference type="InterPro" id="IPR027580">
    <property type="entry name" value="EXLDI"/>
</dbReference>
<gene>
    <name evidence="1" type="ORF">NCTC12967_01200</name>
</gene>
<reference evidence="1 2" key="1">
    <citation type="submission" date="2018-12" db="EMBL/GenBank/DDBJ databases">
        <authorList>
            <consortium name="Pathogen Informatics"/>
        </authorList>
    </citation>
    <scope>NUCLEOTIDE SEQUENCE [LARGE SCALE GENOMIC DNA]</scope>
    <source>
        <strain evidence="1 2">NCTC12967</strain>
    </source>
</reference>
<dbReference type="EMBL" id="LR134406">
    <property type="protein sequence ID" value="VEH69920.1"/>
    <property type="molecule type" value="Genomic_DNA"/>
</dbReference>
<organism evidence="1 2">
    <name type="scientific">Arachnia propionica</name>
    <dbReference type="NCBI Taxonomy" id="1750"/>
    <lineage>
        <taxon>Bacteria</taxon>
        <taxon>Bacillati</taxon>
        <taxon>Actinomycetota</taxon>
        <taxon>Actinomycetes</taxon>
        <taxon>Propionibacteriales</taxon>
        <taxon>Propionibacteriaceae</taxon>
        <taxon>Arachnia</taxon>
    </lineage>
</organism>
<evidence type="ECO:0000313" key="1">
    <source>
        <dbReference type="EMBL" id="VEH69920.1"/>
    </source>
</evidence>
<proteinExistence type="predicted"/>
<accession>A0A448MXK5</accession>
<dbReference type="Proteomes" id="UP000273044">
    <property type="component" value="Chromosome"/>
</dbReference>
<protein>
    <recommendedName>
        <fullName evidence="3">EXLDI protein</fullName>
    </recommendedName>
</protein>
<dbReference type="AlphaFoldDB" id="A0A448MXK5"/>
<name>A0A448MXK5_9ACTN</name>
<evidence type="ECO:0000313" key="2">
    <source>
        <dbReference type="Proteomes" id="UP000273044"/>
    </source>
</evidence>
<dbReference type="NCBIfam" id="TIGR04342">
    <property type="entry name" value="EXLDI"/>
    <property type="match status" value="1"/>
</dbReference>